<name>A0A8X9AB22_SALSN</name>
<keyword evidence="1" id="KW-0805">Transcription regulation</keyword>
<feature type="region of interest" description="VHIID" evidence="3">
    <location>
        <begin position="356"/>
        <end position="421"/>
    </location>
</feature>
<evidence type="ECO:0000256" key="4">
    <source>
        <dbReference type="SAM" id="MobiDB-lite"/>
    </source>
</evidence>
<dbReference type="EMBL" id="PNBA02000002">
    <property type="protein sequence ID" value="KAG6433229.1"/>
    <property type="molecule type" value="Genomic_DNA"/>
</dbReference>
<feature type="short sequence motif" description="VHIID" evidence="3">
    <location>
        <begin position="387"/>
        <end position="391"/>
    </location>
</feature>
<comment type="caution">
    <text evidence="5">The sequence shown here is derived from an EMBL/GenBank/DDBJ whole genome shotgun (WGS) entry which is preliminary data.</text>
</comment>
<reference evidence="5" key="1">
    <citation type="submission" date="2018-01" db="EMBL/GenBank/DDBJ databases">
        <authorList>
            <person name="Mao J.F."/>
        </authorList>
    </citation>
    <scope>NUCLEOTIDE SEQUENCE</scope>
    <source>
        <strain evidence="5">Huo1</strain>
        <tissue evidence="5">Leaf</tissue>
    </source>
</reference>
<dbReference type="InterPro" id="IPR005202">
    <property type="entry name" value="TF_GRAS"/>
</dbReference>
<evidence type="ECO:0000256" key="1">
    <source>
        <dbReference type="ARBA" id="ARBA00023015"/>
    </source>
</evidence>
<evidence type="ECO:0008006" key="7">
    <source>
        <dbReference type="Google" id="ProtNLM"/>
    </source>
</evidence>
<evidence type="ECO:0000256" key="3">
    <source>
        <dbReference type="PROSITE-ProRule" id="PRU01191"/>
    </source>
</evidence>
<feature type="region of interest" description="Disordered" evidence="4">
    <location>
        <begin position="191"/>
        <end position="224"/>
    </location>
</feature>
<dbReference type="PANTHER" id="PTHR31636">
    <property type="entry name" value="OSJNBA0084A10.13 PROTEIN-RELATED"/>
    <property type="match status" value="1"/>
</dbReference>
<feature type="region of interest" description="SAW" evidence="3">
    <location>
        <begin position="575"/>
        <end position="650"/>
    </location>
</feature>
<keyword evidence="2" id="KW-0804">Transcription</keyword>
<feature type="compositionally biased region" description="Basic and acidic residues" evidence="4">
    <location>
        <begin position="191"/>
        <end position="215"/>
    </location>
</feature>
<dbReference type="AlphaFoldDB" id="A0A8X9AB22"/>
<keyword evidence="6" id="KW-1185">Reference proteome</keyword>
<comment type="similarity">
    <text evidence="3">Belongs to the GRAS family.</text>
</comment>
<accession>A0A8X9AB22</accession>
<comment type="caution">
    <text evidence="3">Lacks conserved residue(s) required for the propagation of feature annotation.</text>
</comment>
<proteinExistence type="inferred from homology"/>
<dbReference type="PROSITE" id="PS50985">
    <property type="entry name" value="GRAS"/>
    <property type="match status" value="1"/>
</dbReference>
<sequence length="653" mass="73168">MRSNQEGLHVFPMPNMINDLRISDMFSNGNIADNSRHVSNKFSLDTRRQQSPEDTDFSDDVPKFINHILMEEEVEYEVLGEHYPAPNSDQGVDYDPSDVESFSGDWFYDPSFSGYNGHDITVNDPHSTCRSLYSTSSSNANLAEGPFSSPVSPLKISDAFSEQESAMQFKKAAEEANKFLDCGSNLILSMKNDDIPRGKKNPHRETLGSQEERSSKQSAVSSDAAVSDDMFDKVLLCSGGKNESALRKELSEATKATPQEDHSNVGSKKKGDGTSVVDLRTLLNLCAQAVAVDDRRTANDYLSQIRQHATPTGDGMQRLAYYFADGLEARMAGCGDLTYGRAPTLPTSAADVLRAYHILIATCPYRKISDFFANKTIMDVSERVTKLHIVDFGILYGFQWPSFMQRLSTRPGGPPRLRITGIDLPCPGFRPSARVEETGRRLSSYAETFGVPFEFNAITKSWETIKLGDLTIEKDELLAVSCINKFSSLLDESVLVNSPRNIVLNLIRKMNPGVFVQGAVNGSYGVPFFITRFREAMFHFSSLFDMLDTTIPREIHERMLLEKIVFGQGVVNVLSCEGADRVDRPETYKQWQIRNTRAGFVQLPLDREIVKMAKKRVKSSYHKDFVIDVDGQWMLQGWKGRIIYALSSWRPAD</sequence>
<evidence type="ECO:0000313" key="6">
    <source>
        <dbReference type="Proteomes" id="UP000298416"/>
    </source>
</evidence>
<feature type="region of interest" description="Leucine repeat II (LRII)" evidence="3">
    <location>
        <begin position="437"/>
        <end position="469"/>
    </location>
</feature>
<gene>
    <name evidence="5" type="ORF">SASPL_104837</name>
</gene>
<feature type="region of interest" description="Disordered" evidence="4">
    <location>
        <begin position="247"/>
        <end position="272"/>
    </location>
</feature>
<organism evidence="5">
    <name type="scientific">Salvia splendens</name>
    <name type="common">Scarlet sage</name>
    <dbReference type="NCBI Taxonomy" id="180675"/>
    <lineage>
        <taxon>Eukaryota</taxon>
        <taxon>Viridiplantae</taxon>
        <taxon>Streptophyta</taxon>
        <taxon>Embryophyta</taxon>
        <taxon>Tracheophyta</taxon>
        <taxon>Spermatophyta</taxon>
        <taxon>Magnoliopsida</taxon>
        <taxon>eudicotyledons</taxon>
        <taxon>Gunneridae</taxon>
        <taxon>Pentapetalae</taxon>
        <taxon>asterids</taxon>
        <taxon>lamiids</taxon>
        <taxon>Lamiales</taxon>
        <taxon>Lamiaceae</taxon>
        <taxon>Nepetoideae</taxon>
        <taxon>Mentheae</taxon>
        <taxon>Salviinae</taxon>
        <taxon>Salvia</taxon>
        <taxon>Salvia subgen. Calosphace</taxon>
        <taxon>core Calosphace</taxon>
    </lineage>
</organism>
<evidence type="ECO:0000256" key="2">
    <source>
        <dbReference type="ARBA" id="ARBA00023163"/>
    </source>
</evidence>
<dbReference type="Proteomes" id="UP000298416">
    <property type="component" value="Unassembled WGS sequence"/>
</dbReference>
<feature type="compositionally biased region" description="Basic and acidic residues" evidence="4">
    <location>
        <begin position="247"/>
        <end position="263"/>
    </location>
</feature>
<feature type="region of interest" description="Leucine repeat I (LRI)" evidence="3">
    <location>
        <begin position="277"/>
        <end position="337"/>
    </location>
</feature>
<protein>
    <recommendedName>
        <fullName evidence="7">DELLA protein</fullName>
    </recommendedName>
</protein>
<evidence type="ECO:0000313" key="5">
    <source>
        <dbReference type="EMBL" id="KAG6433229.1"/>
    </source>
</evidence>
<reference evidence="5" key="2">
    <citation type="submission" date="2020-08" db="EMBL/GenBank/DDBJ databases">
        <title>Plant Genome Project.</title>
        <authorList>
            <person name="Zhang R.-G."/>
        </authorList>
    </citation>
    <scope>NUCLEOTIDE SEQUENCE</scope>
    <source>
        <strain evidence="5">Huo1</strain>
        <tissue evidence="5">Leaf</tissue>
    </source>
</reference>
<dbReference type="Pfam" id="PF03514">
    <property type="entry name" value="GRAS"/>
    <property type="match status" value="1"/>
</dbReference>
<dbReference type="OrthoDB" id="47276at2759"/>